<dbReference type="Proteomes" id="UP000006620">
    <property type="component" value="Chromosome"/>
</dbReference>
<protein>
    <submittedName>
        <fullName evidence="1">Uncharacterized protein</fullName>
    </submittedName>
</protein>
<dbReference type="EMBL" id="CP002869">
    <property type="protein sequence ID" value="AEI39169.1"/>
    <property type="molecule type" value="Genomic_DNA"/>
</dbReference>
<dbReference type="HOGENOM" id="CLU_3186651_0_0_9"/>
<evidence type="ECO:0000313" key="2">
    <source>
        <dbReference type="Proteomes" id="UP000006620"/>
    </source>
</evidence>
<sequence length="46" mass="5318">MRQAVFPIISVEAAVFFKIIKKLYLTRARFGHLIFLINALIVLEGR</sequence>
<evidence type="ECO:0000313" key="1">
    <source>
        <dbReference type="EMBL" id="AEI39169.1"/>
    </source>
</evidence>
<accession>F8FQ27</accession>
<gene>
    <name evidence="1" type="ordered locus">KNP414_00544</name>
</gene>
<dbReference type="AlphaFoldDB" id="F8FQ27"/>
<organism evidence="1 2">
    <name type="scientific">Paenibacillus mucilaginosus (strain KNP414)</name>
    <dbReference type="NCBI Taxonomy" id="1036673"/>
    <lineage>
        <taxon>Bacteria</taxon>
        <taxon>Bacillati</taxon>
        <taxon>Bacillota</taxon>
        <taxon>Bacilli</taxon>
        <taxon>Bacillales</taxon>
        <taxon>Paenibacillaceae</taxon>
        <taxon>Paenibacillus</taxon>
    </lineage>
</organism>
<dbReference type="KEGG" id="pms:KNP414_00544"/>
<reference evidence="1 2" key="2">
    <citation type="journal article" date="2013" name="Genome Announc.">
        <title>Genome Sequence of Growth-Improving Paenibacillus mucilaginosus Strain KNP414.</title>
        <authorList>
            <person name="Lu J.J."/>
            <person name="Wang J.F."/>
            <person name="Hu X.F."/>
        </authorList>
    </citation>
    <scope>NUCLEOTIDE SEQUENCE [LARGE SCALE GENOMIC DNA]</scope>
    <source>
        <strain evidence="1 2">KNP414</strain>
    </source>
</reference>
<name>F8FQ27_PAEMK</name>
<proteinExistence type="predicted"/>
<reference evidence="2" key="1">
    <citation type="submission" date="2011-06" db="EMBL/GenBank/DDBJ databases">
        <title>Complete genome sequence of Paenibacillus mucilaginosus KNP414.</title>
        <authorList>
            <person name="Wang J."/>
            <person name="Hu S."/>
            <person name="Hu X."/>
            <person name="Zhang B."/>
            <person name="Dong D."/>
            <person name="Zhang S."/>
            <person name="Zhao K."/>
            <person name="Wu D."/>
        </authorList>
    </citation>
    <scope>NUCLEOTIDE SEQUENCE [LARGE SCALE GENOMIC DNA]</scope>
    <source>
        <strain evidence="2">KNP414</strain>
    </source>
</reference>